<dbReference type="GO" id="GO:0016592">
    <property type="term" value="C:mediator complex"/>
    <property type="evidence" value="ECO:0007669"/>
    <property type="project" value="TreeGrafter"/>
</dbReference>
<gene>
    <name evidence="3" type="ORF">PPERSA_03186</name>
</gene>
<dbReference type="EMBL" id="LDAU01000189">
    <property type="protein sequence ID" value="KRX00453.1"/>
    <property type="molecule type" value="Genomic_DNA"/>
</dbReference>
<proteinExistence type="predicted"/>
<comment type="caution">
    <text evidence="3">The sequence shown here is derived from an EMBL/GenBank/DDBJ whole genome shotgun (WGS) entry which is preliminary data.</text>
</comment>
<organism evidence="3 4">
    <name type="scientific">Pseudocohnilembus persalinus</name>
    <name type="common">Ciliate</name>
    <dbReference type="NCBI Taxonomy" id="266149"/>
    <lineage>
        <taxon>Eukaryota</taxon>
        <taxon>Sar</taxon>
        <taxon>Alveolata</taxon>
        <taxon>Ciliophora</taxon>
        <taxon>Intramacronucleata</taxon>
        <taxon>Oligohymenophorea</taxon>
        <taxon>Scuticociliatia</taxon>
        <taxon>Philasterida</taxon>
        <taxon>Pseudocohnilembidae</taxon>
        <taxon>Pseudocohnilembus</taxon>
    </lineage>
</organism>
<protein>
    <submittedName>
        <fullName evidence="3">Uncharacterized protein</fullName>
    </submittedName>
</protein>
<accession>A0A0V0QE28</accession>
<dbReference type="GO" id="GO:0003713">
    <property type="term" value="F:transcription coactivator activity"/>
    <property type="evidence" value="ECO:0007669"/>
    <property type="project" value="TreeGrafter"/>
</dbReference>
<evidence type="ECO:0000256" key="2">
    <source>
        <dbReference type="SAM" id="MobiDB-lite"/>
    </source>
</evidence>
<dbReference type="Proteomes" id="UP000054937">
    <property type="component" value="Unassembled WGS sequence"/>
</dbReference>
<evidence type="ECO:0000313" key="3">
    <source>
        <dbReference type="EMBL" id="KRX00453.1"/>
    </source>
</evidence>
<feature type="coiled-coil region" evidence="1">
    <location>
        <begin position="1577"/>
        <end position="1617"/>
    </location>
</feature>
<feature type="compositionally biased region" description="Low complexity" evidence="2">
    <location>
        <begin position="2075"/>
        <end position="2092"/>
    </location>
</feature>
<dbReference type="GO" id="GO:0045944">
    <property type="term" value="P:positive regulation of transcription by RNA polymerase II"/>
    <property type="evidence" value="ECO:0007669"/>
    <property type="project" value="TreeGrafter"/>
</dbReference>
<dbReference type="PANTHER" id="PTHR46007:SF12">
    <property type="entry name" value="C2H2-TYPE DOMAIN-CONTAINING PROTEIN-RELATED"/>
    <property type="match status" value="1"/>
</dbReference>
<keyword evidence="4" id="KW-1185">Reference proteome</keyword>
<sequence>MDEFTEKTVSKLSPEFIQELMKNKQDSYKQETQRQIIIKQNQEINYENQNLIQKVRKEEIFYRYISHILKQDYSTFDPKYEQYLDYSFLLENSYPLDPKTFKQDIKDYSFITEIIKFENLNTDDSLKKAKQVSQKLLEQYQEIVKSQGDYTIFLKNKEPKSEKTSIYISKLISSNIILIGQLFEQNIEEMVTDHSKEIKVQYYLIHMQFSENNTNPSRDSIEEYLKMTEDYLKSFQKSYNQVFSNLIYQACSLGLSVETESLQKGILSCRSTQKVHHISMNELYNIFQWYNRDLSKKYKKANFIKSSLNAQDQSFAFQADRPNKQKESFFLKNNKEENSNCSLLLQSNIEQRNQNKQENQQNQENSHSQPQPQPNLQSQYPQEILELPDFMGKFQDDILEPANQSFEWVINYFFQKIEGTEYYYKKIQDQNYITKAQQNNFFIQEFVQFLETQKQLGSEDLLFLKIYCLTSKQIDSQNVQPNHSSQNVDQPCVSIKPFETYEKAIFGNDEKNISRKTGTDDKIKIQIVFEYYLRPEDQQEQQQQQSANQEPVSQATGLYQKELRSRIIGNMKNLLDCLNAQTLLEYYRVKYPLLKADLHKITNSMTVLNKNHNLSQKQFSINILKHPNSAEYIKKEIKSNHLRELLYLNTSENTHYLVFKQQRPDRNKSVTLFPEQMLKKNNQSQQVYDLDDEDDITILKKFLEAGSVLYVVPFWILLNQKDEKTFYIDCYIPFKRTSQQLNYQMIHDKLSYFLQQLQQRTNQYILFQQMCETHICPPDLKINQKDEIEPSKKETAPKTSKIKQNRYEKNLLFANNKKEQTNTNTQKQWKYKIPMIHQRYFPVYEKFKDNDGLKCIHSNQDFFNNAIRGLDGAYLIPNLKSEYFVIAIEEINNNMMQKSTINTNSSQMSFQGDVSYSQNQTPGSSQKESFLNNNLGQTKGSIFVNSVPYSQNQDTQPKLVSEEFQQSRRLIDMRIYSLNENLDQTDKDYFDNKIKEAQIPETIKQMSSIFLRSSYPKLSHAEYAFIANSDKQTTLKYKIPNFIIDYDSFFIFLKQHLLKVFYKLSIHSNSQNQHSQNSHSHLHHAQTQIFIEDSNQSSQQQPDLTQQSLLSNQNYKPQILNQQKNIQFQYNHENCELNCNNNNLNQSNKIISSEFYDEIEGLTIPYERGEFSFLFNHLKKQNGHTSILRDTFGMCLFIMVMQISFENKNQQYQLEESDLQQQQEFQILDHFHKFFPKQDIQNTEKTDIQNISLGLVSDGYFYDKTHELDHLVHQNQINLFNKPKIINSPISNAFKNFNNNSYNQNAKKTQNQNYAHPQYMMSNQIQNQNQNQSQNQHHLNLSPILGQQQDKADKFLDLTSPVRADKKNDTQNMSNLYDTNSNNFESAKQQINDIPYNNTQNKEMESIKSLESSHNSLVNFDNNYTYQQQVLEFSIIHKGQFIQEKLTTYLTELLNQVTADYLIETIIYKQLMSQNKTAKSILKTINSFDKILLNQKQKSFSLTSLSFKHNLRFKNWFIYFQEIYYRILDIINKKKDGKLQTNPQNQISQDQKQESLTSFDFKEHKFKKCLKNVPHLLAFIENEKQQQQSELQIFSDLEKLEKVYKQYEDKHVVLQKDNNPKIQLVINNNLHEHIFCEQSENLDEEQKAQLGHQYQETYKCIQHFKSDLRVKKEDVNNNKFGKNFYTPRNFFLKLELDKKSFKLLCYNTNSDLIQHMANEIQNIQKIMEQRNLLLQQIIIQKLGIYNYDLAIKPKVSEQKSEFDYIDIINDTTKKLMHETHRKPITQQIYKSINRSKFQIGNLQGNPNVHQSQNFAYTNMAQNQPEKEKLTLTKKVTIYIENILPNLEILAISNEFVEIFDKFKNVTLNKIKPTFTKTDFDEQNESNQIEDQLQIHGMPYLSFAKIFYINNLKKAFFKKMLVLSASEHRSIKEKYVKQFLKGPGQILKQEIIPLFLFPIQEFKTPNIVHMDSSDRNFSNNQIPEPIGQNIGRIEQQENFYSKSLKKLFKSSQNKYSVHVQSELQYEYFMDEQLKGQKRQITNNMNNHNVSSNSLAKSKNIMAFSLSEQLYKLENTQNNQNSNNNGTQFSNINNLSKNSLQSQGSQEELVLVKNSRRAALDFVDKFYTEKAKALLQSTTPILRRMENTIFKKAFQHSVLFLLSLQLDYPLIMQTLFVSSLWNSDSIEAIKNQEMISLFEQEHNYFAYIYYNFHIQLIQLKLKQYEEIEEIQLSLSNKPYYTNDQNEEEMRKRKRQQQIKEEIKNDIKIDIPMIWNHVQNFYSIYNFKSTIFTSHKLVVNIGQMFTSDESDKIMPFLSEHYQQFGFEKQVQLPQSLRIMLINQDYIEELGTTRSKLYVVFKIIDKYEFELFRNIQGSAIKVHKDEESDDNPLFLIYHIFVNESDDKFYQPEIHDPVIQKIHLQTQKIIEETFIRLKKYYTAHAGIEELQQSDNISIFSIKFIRENCIVGSLGNLDQEFQNNLKTVKLFGKDFIDMLKTKYQNEIKRKDFDNKTLLFIIRGDQKLGIMVELCNEQLNDMVFFHAFSNSDDPDLQSLQEELILCVLQWMTIKNYESL</sequence>
<dbReference type="InterPro" id="IPR051647">
    <property type="entry name" value="Mediator_comp_sub12"/>
</dbReference>
<evidence type="ECO:0000256" key="1">
    <source>
        <dbReference type="SAM" id="Coils"/>
    </source>
</evidence>
<reference evidence="3 4" key="1">
    <citation type="journal article" date="2015" name="Sci. Rep.">
        <title>Genome of the facultative scuticociliatosis pathogen Pseudocohnilembus persalinus provides insight into its virulence through horizontal gene transfer.</title>
        <authorList>
            <person name="Xiong J."/>
            <person name="Wang G."/>
            <person name="Cheng J."/>
            <person name="Tian M."/>
            <person name="Pan X."/>
            <person name="Warren A."/>
            <person name="Jiang C."/>
            <person name="Yuan D."/>
            <person name="Miao W."/>
        </authorList>
    </citation>
    <scope>NUCLEOTIDE SEQUENCE [LARGE SCALE GENOMIC DNA]</scope>
    <source>
        <strain evidence="3">36N120E</strain>
    </source>
</reference>
<name>A0A0V0QE28_PSEPJ</name>
<feature type="region of interest" description="Disordered" evidence="2">
    <location>
        <begin position="2075"/>
        <end position="2095"/>
    </location>
</feature>
<keyword evidence="1" id="KW-0175">Coiled coil</keyword>
<dbReference type="PANTHER" id="PTHR46007">
    <property type="entry name" value="MEDIATOR OF RNA POLYMERASE II TRANSCRIPTION SUBUNIT 12"/>
    <property type="match status" value="1"/>
</dbReference>
<feature type="region of interest" description="Disordered" evidence="2">
    <location>
        <begin position="909"/>
        <end position="931"/>
    </location>
</feature>
<evidence type="ECO:0000313" key="4">
    <source>
        <dbReference type="Proteomes" id="UP000054937"/>
    </source>
</evidence>
<feature type="region of interest" description="Disordered" evidence="2">
    <location>
        <begin position="353"/>
        <end position="376"/>
    </location>
</feature>
<dbReference type="InParanoid" id="A0A0V0QE28"/>